<dbReference type="PANTHER" id="PTHR31005:SF8">
    <property type="entry name" value="DUF4139 DOMAIN-CONTAINING PROTEIN"/>
    <property type="match status" value="1"/>
</dbReference>
<feature type="domain" description="DUF4140" evidence="3">
    <location>
        <begin position="31"/>
        <end position="129"/>
    </location>
</feature>
<dbReference type="InterPro" id="IPR037291">
    <property type="entry name" value="DUF4139"/>
</dbReference>
<evidence type="ECO:0008006" key="6">
    <source>
        <dbReference type="Google" id="ProtNLM"/>
    </source>
</evidence>
<dbReference type="InterPro" id="IPR011935">
    <property type="entry name" value="CHP02231"/>
</dbReference>
<evidence type="ECO:0000313" key="4">
    <source>
        <dbReference type="EMBL" id="KAF9465728.1"/>
    </source>
</evidence>
<sequence>MATIPQESPPPFEASHTIDLISVDDSKIANVSLYSGRAEITRIYKFPVKTGQNQVSISGLPNVLDPESLRVEGRGAATIHDVALSDIPEPVVASMSPDLEDLLSKQEWNQKALERAKKSLASLEAYLSTLNVQHINVTELGQVMDSYDIAGEKLDKKVTELEKTLKGIEADIKVERKKLTGPTRDARLRKRATIGVFANSEGEVEIVLIYGVRQANWTAGYDIRVDMEAKDKPVTLIYKAGITQNTGEDWDDVPLTLETASPTFGVDIPTLSPWSLSVYRPVIMKKSKRNLGLAPRGMASQYASNTYGSLSMAVHERDSEIDTPGIHDSTGIEHRELAVSSKGNISATFRVPGIITIPSDNASHNVTVVQLKLDASMSWVTVPKVDARTHLKAKIKNASEYTLLQGTASVYVDGSFISRSDVPLVSPQESFDCPLGLDPSIRITYHPRSKKVSHSGFYTKSSVHVFTQRITVFNTKAHAVNDVKVVDQVPVSESSQITVKLVSPSLSVPEASGTGGEVQAPQAVKVGEGVHAQWEGADEQGIDMEHLGRDGKFHWVCAVPSQGKINLVLSWEVSAPLHTDIVGL</sequence>
<proteinExistence type="predicted"/>
<evidence type="ECO:0000256" key="1">
    <source>
        <dbReference type="SAM" id="Coils"/>
    </source>
</evidence>
<dbReference type="Pfam" id="PF13598">
    <property type="entry name" value="DUF4139"/>
    <property type="match status" value="1"/>
</dbReference>
<dbReference type="PANTHER" id="PTHR31005">
    <property type="entry name" value="DUF4139 DOMAIN-CONTAINING PROTEIN"/>
    <property type="match status" value="1"/>
</dbReference>
<dbReference type="EMBL" id="MU150245">
    <property type="protein sequence ID" value="KAF9465728.1"/>
    <property type="molecule type" value="Genomic_DNA"/>
</dbReference>
<evidence type="ECO:0000313" key="5">
    <source>
        <dbReference type="Proteomes" id="UP000807353"/>
    </source>
</evidence>
<dbReference type="InterPro" id="IPR025554">
    <property type="entry name" value="DUF4140"/>
</dbReference>
<organism evidence="4 5">
    <name type="scientific">Collybia nuda</name>
    <dbReference type="NCBI Taxonomy" id="64659"/>
    <lineage>
        <taxon>Eukaryota</taxon>
        <taxon>Fungi</taxon>
        <taxon>Dikarya</taxon>
        <taxon>Basidiomycota</taxon>
        <taxon>Agaricomycotina</taxon>
        <taxon>Agaricomycetes</taxon>
        <taxon>Agaricomycetidae</taxon>
        <taxon>Agaricales</taxon>
        <taxon>Tricholomatineae</taxon>
        <taxon>Clitocybaceae</taxon>
        <taxon>Collybia</taxon>
    </lineage>
</organism>
<comment type="caution">
    <text evidence="4">The sequence shown here is derived from an EMBL/GenBank/DDBJ whole genome shotgun (WGS) entry which is preliminary data.</text>
</comment>
<keyword evidence="5" id="KW-1185">Reference proteome</keyword>
<feature type="coiled-coil region" evidence="1">
    <location>
        <begin position="113"/>
        <end position="178"/>
    </location>
</feature>
<reference evidence="4" key="1">
    <citation type="submission" date="2020-11" db="EMBL/GenBank/DDBJ databases">
        <authorList>
            <consortium name="DOE Joint Genome Institute"/>
            <person name="Ahrendt S."/>
            <person name="Riley R."/>
            <person name="Andreopoulos W."/>
            <person name="Labutti K."/>
            <person name="Pangilinan J."/>
            <person name="Ruiz-Duenas F.J."/>
            <person name="Barrasa J.M."/>
            <person name="Sanchez-Garcia M."/>
            <person name="Camarero S."/>
            <person name="Miyauchi S."/>
            <person name="Serrano A."/>
            <person name="Linde D."/>
            <person name="Babiker R."/>
            <person name="Drula E."/>
            <person name="Ayuso-Fernandez I."/>
            <person name="Pacheco R."/>
            <person name="Padilla G."/>
            <person name="Ferreira P."/>
            <person name="Barriuso J."/>
            <person name="Kellner H."/>
            <person name="Castanera R."/>
            <person name="Alfaro M."/>
            <person name="Ramirez L."/>
            <person name="Pisabarro A.G."/>
            <person name="Kuo A."/>
            <person name="Tritt A."/>
            <person name="Lipzen A."/>
            <person name="He G."/>
            <person name="Yan M."/>
            <person name="Ng V."/>
            <person name="Cullen D."/>
            <person name="Martin F."/>
            <person name="Rosso M.-N."/>
            <person name="Henrissat B."/>
            <person name="Hibbett D."/>
            <person name="Martinez A.T."/>
            <person name="Grigoriev I.V."/>
        </authorList>
    </citation>
    <scope>NUCLEOTIDE SEQUENCE</scope>
    <source>
        <strain evidence="4">CBS 247.69</strain>
    </source>
</reference>
<protein>
    <recommendedName>
        <fullName evidence="6">Protein F37C4.5</fullName>
    </recommendedName>
</protein>
<dbReference type="Pfam" id="PF13600">
    <property type="entry name" value="DUF4140"/>
    <property type="match status" value="1"/>
</dbReference>
<dbReference type="AlphaFoldDB" id="A0A9P6CMH7"/>
<dbReference type="OrthoDB" id="10068793at2759"/>
<gene>
    <name evidence="4" type="ORF">BDZ94DRAFT_1320028</name>
</gene>
<dbReference type="Proteomes" id="UP000807353">
    <property type="component" value="Unassembled WGS sequence"/>
</dbReference>
<name>A0A9P6CMH7_9AGAR</name>
<keyword evidence="1" id="KW-0175">Coiled coil</keyword>
<feature type="domain" description="DUF4139" evidence="2">
    <location>
        <begin position="208"/>
        <end position="576"/>
    </location>
</feature>
<evidence type="ECO:0000259" key="3">
    <source>
        <dbReference type="Pfam" id="PF13600"/>
    </source>
</evidence>
<dbReference type="NCBIfam" id="TIGR02231">
    <property type="entry name" value="mucoidy inhibitor MuiA family protein"/>
    <property type="match status" value="1"/>
</dbReference>
<accession>A0A9P6CMH7</accession>
<evidence type="ECO:0000259" key="2">
    <source>
        <dbReference type="Pfam" id="PF13598"/>
    </source>
</evidence>